<feature type="transmembrane region" description="Helical" evidence="6">
    <location>
        <begin position="299"/>
        <end position="321"/>
    </location>
</feature>
<reference evidence="8 9" key="1">
    <citation type="submission" date="2017-01" db="EMBL/GenBank/DDBJ databases">
        <title>Phylogeographic, genomic and meropenem susceptibility analysis of Burkholderia ubonensis.</title>
        <authorList>
            <person name="Price E.P."/>
            <person name="Sarovich D.S."/>
            <person name="Webb J.R."/>
            <person name="Hall C.M."/>
            <person name="Sahl J.W."/>
            <person name="Kaestli M."/>
            <person name="Mayo M."/>
            <person name="Harrington G."/>
            <person name="Baker A.L."/>
            <person name="Sidak-Loftis L.C."/>
            <person name="Lummis M."/>
            <person name="Schupp J.M."/>
            <person name="Gillece J.D."/>
            <person name="Tuanyok A."/>
            <person name="Warner J."/>
            <person name="Busch J.D."/>
            <person name="Keim P."/>
            <person name="Currie B.J."/>
            <person name="Wagner D.M."/>
        </authorList>
    </citation>
    <scope>NUCLEOTIDE SEQUENCE [LARGE SCALE GENOMIC DNA]</scope>
    <source>
        <strain evidence="8 9">A21</strain>
    </source>
</reference>
<dbReference type="EMBL" id="MTJZ01000001">
    <property type="protein sequence ID" value="OMG75464.1"/>
    <property type="molecule type" value="Genomic_DNA"/>
</dbReference>
<accession>A0A1R1JJA3</accession>
<feature type="transmembrane region" description="Helical" evidence="6">
    <location>
        <begin position="136"/>
        <end position="159"/>
    </location>
</feature>
<dbReference type="Pfam" id="PF07690">
    <property type="entry name" value="MFS_1"/>
    <property type="match status" value="1"/>
</dbReference>
<feature type="transmembrane region" description="Helical" evidence="6">
    <location>
        <begin position="107"/>
        <end position="124"/>
    </location>
</feature>
<evidence type="ECO:0000256" key="4">
    <source>
        <dbReference type="ARBA" id="ARBA00022989"/>
    </source>
</evidence>
<evidence type="ECO:0000259" key="7">
    <source>
        <dbReference type="PROSITE" id="PS50850"/>
    </source>
</evidence>
<dbReference type="GO" id="GO:0016020">
    <property type="term" value="C:membrane"/>
    <property type="evidence" value="ECO:0007669"/>
    <property type="project" value="UniProtKB-SubCell"/>
</dbReference>
<feature type="transmembrane region" description="Helical" evidence="6">
    <location>
        <begin position="352"/>
        <end position="378"/>
    </location>
</feature>
<dbReference type="AlphaFoldDB" id="A0A1R1JJA3"/>
<evidence type="ECO:0000256" key="3">
    <source>
        <dbReference type="ARBA" id="ARBA00022692"/>
    </source>
</evidence>
<evidence type="ECO:0000256" key="5">
    <source>
        <dbReference type="ARBA" id="ARBA00023136"/>
    </source>
</evidence>
<feature type="transmembrane region" description="Helical" evidence="6">
    <location>
        <begin position="399"/>
        <end position="420"/>
    </location>
</feature>
<evidence type="ECO:0000256" key="1">
    <source>
        <dbReference type="ARBA" id="ARBA00004141"/>
    </source>
</evidence>
<sequence length="466" mass="46919">MNRTTLPTLIAACFGFFLVQMDVTIVNVALPGLPFARAGSLATLQWVVDGYALMFASFLLPAGALGARFGAKRAYLGGLASFALASLACSQAGSAAMLIAARGLQGVSASLLVPPSLMLVNHAFSDAPRRRAHAVAIWTTAGGVALAAGPLIGSAIIPWLGWRGIFLVNLPCCALGAVATLAADDTRAEANRPFDWPGQACAIATVVLLTASLIASGERGFGDAWVLWGLLAALIAGLMFLLAEHSAAAPVLPPALLAVSRFTCAVVFGALANACYFGLLFLLTLFLQRVEGYTASQAALAYLPLTATFIVSNLASGGFVVRYGARRALIAGASIAALGFGLIALIDAHAHVAAWVAPFVLIPAGIGLAIPAMTVTVITSVPAERVGVATGALNAVRQVGGALGVAGFGALAGFHHAGVAVGLKRAAMLAAALQAGAALLIVFGAAGDRAASTAGSDLRDGSAAGK</sequence>
<dbReference type="PROSITE" id="PS50850">
    <property type="entry name" value="MFS"/>
    <property type="match status" value="1"/>
</dbReference>
<feature type="transmembrane region" description="Helical" evidence="6">
    <location>
        <begin position="328"/>
        <end position="346"/>
    </location>
</feature>
<keyword evidence="3 6" id="KW-0812">Transmembrane</keyword>
<feature type="transmembrane region" description="Helical" evidence="6">
    <location>
        <begin position="226"/>
        <end position="243"/>
    </location>
</feature>
<dbReference type="GO" id="GO:0022857">
    <property type="term" value="F:transmembrane transporter activity"/>
    <property type="evidence" value="ECO:0007669"/>
    <property type="project" value="InterPro"/>
</dbReference>
<feature type="transmembrane region" description="Helical" evidence="6">
    <location>
        <begin position="426"/>
        <end position="446"/>
    </location>
</feature>
<dbReference type="Gene3D" id="1.20.1250.20">
    <property type="entry name" value="MFS general substrate transporter like domains"/>
    <property type="match status" value="1"/>
</dbReference>
<keyword evidence="5 6" id="KW-0472">Membrane</keyword>
<feature type="transmembrane region" description="Helical" evidence="6">
    <location>
        <begin position="165"/>
        <end position="184"/>
    </location>
</feature>
<evidence type="ECO:0000313" key="8">
    <source>
        <dbReference type="EMBL" id="OMG75464.1"/>
    </source>
</evidence>
<feature type="transmembrane region" description="Helical" evidence="6">
    <location>
        <begin position="79"/>
        <end position="101"/>
    </location>
</feature>
<name>A0A1R1JJA3_9BURK</name>
<dbReference type="RefSeq" id="WP_076474566.1">
    <property type="nucleotide sequence ID" value="NZ_MTJZ01000001.1"/>
</dbReference>
<evidence type="ECO:0000256" key="2">
    <source>
        <dbReference type="ARBA" id="ARBA00022448"/>
    </source>
</evidence>
<dbReference type="CDD" id="cd17321">
    <property type="entry name" value="MFS_MMR_MDR_like"/>
    <property type="match status" value="1"/>
</dbReference>
<feature type="transmembrane region" description="Helical" evidence="6">
    <location>
        <begin position="264"/>
        <end position="287"/>
    </location>
</feature>
<organism evidence="8 9">
    <name type="scientific">Burkholderia ubonensis</name>
    <dbReference type="NCBI Taxonomy" id="101571"/>
    <lineage>
        <taxon>Bacteria</taxon>
        <taxon>Pseudomonadati</taxon>
        <taxon>Pseudomonadota</taxon>
        <taxon>Betaproteobacteria</taxon>
        <taxon>Burkholderiales</taxon>
        <taxon>Burkholderiaceae</taxon>
        <taxon>Burkholderia</taxon>
        <taxon>Burkholderia cepacia complex</taxon>
    </lineage>
</organism>
<dbReference type="InterPro" id="IPR036259">
    <property type="entry name" value="MFS_trans_sf"/>
</dbReference>
<evidence type="ECO:0000313" key="9">
    <source>
        <dbReference type="Proteomes" id="UP000187194"/>
    </source>
</evidence>
<dbReference type="PANTHER" id="PTHR42718">
    <property type="entry name" value="MAJOR FACILITATOR SUPERFAMILY MULTIDRUG TRANSPORTER MFSC"/>
    <property type="match status" value="1"/>
</dbReference>
<dbReference type="InterPro" id="IPR020846">
    <property type="entry name" value="MFS_dom"/>
</dbReference>
<protein>
    <recommendedName>
        <fullName evidence="7">Major facilitator superfamily (MFS) profile domain-containing protein</fullName>
    </recommendedName>
</protein>
<feature type="domain" description="Major facilitator superfamily (MFS) profile" evidence="7">
    <location>
        <begin position="8"/>
        <end position="449"/>
    </location>
</feature>
<gene>
    <name evidence="8" type="ORF">BW685_00300</name>
</gene>
<keyword evidence="4 6" id="KW-1133">Transmembrane helix</keyword>
<keyword evidence="2" id="KW-0813">Transport</keyword>
<dbReference type="SUPFAM" id="SSF103473">
    <property type="entry name" value="MFS general substrate transporter"/>
    <property type="match status" value="1"/>
</dbReference>
<comment type="subcellular location">
    <subcellularLocation>
        <location evidence="1">Membrane</location>
        <topology evidence="1">Multi-pass membrane protein</topology>
    </subcellularLocation>
</comment>
<dbReference type="Gene3D" id="1.20.1720.10">
    <property type="entry name" value="Multidrug resistance protein D"/>
    <property type="match status" value="1"/>
</dbReference>
<dbReference type="PANTHER" id="PTHR42718:SF9">
    <property type="entry name" value="MAJOR FACILITATOR SUPERFAMILY MULTIDRUG TRANSPORTER MFSC"/>
    <property type="match status" value="1"/>
</dbReference>
<dbReference type="Proteomes" id="UP000187194">
    <property type="component" value="Unassembled WGS sequence"/>
</dbReference>
<proteinExistence type="predicted"/>
<dbReference type="InterPro" id="IPR011701">
    <property type="entry name" value="MFS"/>
</dbReference>
<evidence type="ECO:0000256" key="6">
    <source>
        <dbReference type="SAM" id="Phobius"/>
    </source>
</evidence>
<feature type="transmembrane region" description="Helical" evidence="6">
    <location>
        <begin position="196"/>
        <end position="214"/>
    </location>
</feature>
<feature type="transmembrane region" description="Helical" evidence="6">
    <location>
        <begin position="45"/>
        <end position="67"/>
    </location>
</feature>
<comment type="caution">
    <text evidence="8">The sequence shown here is derived from an EMBL/GenBank/DDBJ whole genome shotgun (WGS) entry which is preliminary data.</text>
</comment>